<dbReference type="EMBL" id="CH476743">
    <property type="protein sequence ID" value="EIE89050.1"/>
    <property type="molecule type" value="Genomic_DNA"/>
</dbReference>
<sequence length="76" mass="8874">MNDFHFESTLKLFTDTFRNLDKTCCAPHRFSPKDLNQQPSFIPYRTPFGALLDFNGAWINKGHFVQQQQKKGNILL</sequence>
<dbReference type="RefSeq" id="XP_067524446.1">
    <property type="nucleotide sequence ID" value="XM_067668345.1"/>
</dbReference>
<keyword evidence="2" id="KW-1185">Reference proteome</keyword>
<dbReference type="AlphaFoldDB" id="I1CKS0"/>
<evidence type="ECO:0000313" key="1">
    <source>
        <dbReference type="EMBL" id="EIE89050.1"/>
    </source>
</evidence>
<protein>
    <submittedName>
        <fullName evidence="1">Uncharacterized protein</fullName>
    </submittedName>
</protein>
<dbReference type="InParanoid" id="I1CKS0"/>
<gene>
    <name evidence="1" type="ORF">RO3G_13761</name>
</gene>
<dbReference type="Proteomes" id="UP000009138">
    <property type="component" value="Unassembled WGS sequence"/>
</dbReference>
<accession>I1CKS0</accession>
<reference evidence="1 2" key="1">
    <citation type="journal article" date="2009" name="PLoS Genet.">
        <title>Genomic analysis of the basal lineage fungus Rhizopus oryzae reveals a whole-genome duplication.</title>
        <authorList>
            <person name="Ma L.-J."/>
            <person name="Ibrahim A.S."/>
            <person name="Skory C."/>
            <person name="Grabherr M.G."/>
            <person name="Burger G."/>
            <person name="Butler M."/>
            <person name="Elias M."/>
            <person name="Idnurm A."/>
            <person name="Lang B.F."/>
            <person name="Sone T."/>
            <person name="Abe A."/>
            <person name="Calvo S.E."/>
            <person name="Corrochano L.M."/>
            <person name="Engels R."/>
            <person name="Fu J."/>
            <person name="Hansberg W."/>
            <person name="Kim J.-M."/>
            <person name="Kodira C.D."/>
            <person name="Koehrsen M.J."/>
            <person name="Liu B."/>
            <person name="Miranda-Saavedra D."/>
            <person name="O'Leary S."/>
            <person name="Ortiz-Castellanos L."/>
            <person name="Poulter R."/>
            <person name="Rodriguez-Romero J."/>
            <person name="Ruiz-Herrera J."/>
            <person name="Shen Y.-Q."/>
            <person name="Zeng Q."/>
            <person name="Galagan J."/>
            <person name="Birren B.W."/>
            <person name="Cuomo C.A."/>
            <person name="Wickes B.L."/>
        </authorList>
    </citation>
    <scope>NUCLEOTIDE SEQUENCE [LARGE SCALE GENOMIC DNA]</scope>
    <source>
        <strain evidence="2">RA 99-880 / ATCC MYA-4621 / FGSC 9543 / NRRL 43880</strain>
    </source>
</reference>
<dbReference type="GeneID" id="93620726"/>
<dbReference type="VEuPathDB" id="FungiDB:RO3G_13761"/>
<name>I1CKS0_RHIO9</name>
<proteinExistence type="predicted"/>
<organism evidence="1 2">
    <name type="scientific">Rhizopus delemar (strain RA 99-880 / ATCC MYA-4621 / FGSC 9543 / NRRL 43880)</name>
    <name type="common">Mucormycosis agent</name>
    <name type="synonym">Rhizopus arrhizus var. delemar</name>
    <dbReference type="NCBI Taxonomy" id="246409"/>
    <lineage>
        <taxon>Eukaryota</taxon>
        <taxon>Fungi</taxon>
        <taxon>Fungi incertae sedis</taxon>
        <taxon>Mucoromycota</taxon>
        <taxon>Mucoromycotina</taxon>
        <taxon>Mucoromycetes</taxon>
        <taxon>Mucorales</taxon>
        <taxon>Mucorineae</taxon>
        <taxon>Rhizopodaceae</taxon>
        <taxon>Rhizopus</taxon>
    </lineage>
</organism>
<evidence type="ECO:0000313" key="2">
    <source>
        <dbReference type="Proteomes" id="UP000009138"/>
    </source>
</evidence>